<organism evidence="1 2">
    <name type="scientific">Eumeta variegata</name>
    <name type="common">Bagworm moth</name>
    <name type="synonym">Eumeta japonica</name>
    <dbReference type="NCBI Taxonomy" id="151549"/>
    <lineage>
        <taxon>Eukaryota</taxon>
        <taxon>Metazoa</taxon>
        <taxon>Ecdysozoa</taxon>
        <taxon>Arthropoda</taxon>
        <taxon>Hexapoda</taxon>
        <taxon>Insecta</taxon>
        <taxon>Pterygota</taxon>
        <taxon>Neoptera</taxon>
        <taxon>Endopterygota</taxon>
        <taxon>Lepidoptera</taxon>
        <taxon>Glossata</taxon>
        <taxon>Ditrysia</taxon>
        <taxon>Tineoidea</taxon>
        <taxon>Psychidae</taxon>
        <taxon>Oiketicinae</taxon>
        <taxon>Eumeta</taxon>
    </lineage>
</organism>
<comment type="caution">
    <text evidence="1">The sequence shown here is derived from an EMBL/GenBank/DDBJ whole genome shotgun (WGS) entry which is preliminary data.</text>
</comment>
<name>A0A4C1X5E9_EUMVA</name>
<gene>
    <name evidence="1" type="ORF">EVAR_103132_1</name>
</gene>
<dbReference type="EMBL" id="BGZK01000718">
    <property type="protein sequence ID" value="GBP57534.1"/>
    <property type="molecule type" value="Genomic_DNA"/>
</dbReference>
<protein>
    <submittedName>
        <fullName evidence="1">Uncharacterized protein</fullName>
    </submittedName>
</protein>
<accession>A0A4C1X5E9</accession>
<dbReference type="Proteomes" id="UP000299102">
    <property type="component" value="Unassembled WGS sequence"/>
</dbReference>
<keyword evidence="2" id="KW-1185">Reference proteome</keyword>
<proteinExistence type="predicted"/>
<dbReference type="AlphaFoldDB" id="A0A4C1X5E9"/>
<sequence>MKAFLFFPRNTLGHVRLPPPLPDTAASRPAAIAASAATARRLITNELYMIKKALSRNAIRKQATPRPVASARSVFIPPKSCGTEIQSVPGALARPLAHGMNINEYK</sequence>
<reference evidence="1 2" key="1">
    <citation type="journal article" date="2019" name="Commun. Biol.">
        <title>The bagworm genome reveals a unique fibroin gene that provides high tensile strength.</title>
        <authorList>
            <person name="Kono N."/>
            <person name="Nakamura H."/>
            <person name="Ohtoshi R."/>
            <person name="Tomita M."/>
            <person name="Numata K."/>
            <person name="Arakawa K."/>
        </authorList>
    </citation>
    <scope>NUCLEOTIDE SEQUENCE [LARGE SCALE GENOMIC DNA]</scope>
</reference>
<evidence type="ECO:0000313" key="1">
    <source>
        <dbReference type="EMBL" id="GBP57534.1"/>
    </source>
</evidence>
<evidence type="ECO:0000313" key="2">
    <source>
        <dbReference type="Proteomes" id="UP000299102"/>
    </source>
</evidence>